<feature type="region of interest" description="Disordered" evidence="1">
    <location>
        <begin position="364"/>
        <end position="399"/>
    </location>
</feature>
<comment type="caution">
    <text evidence="2">The sequence shown here is derived from an EMBL/GenBank/DDBJ whole genome shotgun (WGS) entry which is preliminary data.</text>
</comment>
<dbReference type="AlphaFoldDB" id="A0A8H5LT55"/>
<organism evidence="2 3">
    <name type="scientific">Tetrapyrgos nigripes</name>
    <dbReference type="NCBI Taxonomy" id="182062"/>
    <lineage>
        <taxon>Eukaryota</taxon>
        <taxon>Fungi</taxon>
        <taxon>Dikarya</taxon>
        <taxon>Basidiomycota</taxon>
        <taxon>Agaricomycotina</taxon>
        <taxon>Agaricomycetes</taxon>
        <taxon>Agaricomycetidae</taxon>
        <taxon>Agaricales</taxon>
        <taxon>Marasmiineae</taxon>
        <taxon>Marasmiaceae</taxon>
        <taxon>Tetrapyrgos</taxon>
    </lineage>
</organism>
<dbReference type="OrthoDB" id="2690983at2759"/>
<evidence type="ECO:0000313" key="3">
    <source>
        <dbReference type="Proteomes" id="UP000559256"/>
    </source>
</evidence>
<accession>A0A8H5LT55</accession>
<feature type="compositionally biased region" description="Polar residues" evidence="1">
    <location>
        <begin position="24"/>
        <end position="33"/>
    </location>
</feature>
<evidence type="ECO:0000256" key="1">
    <source>
        <dbReference type="SAM" id="MobiDB-lite"/>
    </source>
</evidence>
<feature type="region of interest" description="Disordered" evidence="1">
    <location>
        <begin position="255"/>
        <end position="289"/>
    </location>
</feature>
<evidence type="ECO:0000313" key="2">
    <source>
        <dbReference type="EMBL" id="KAF5368558.1"/>
    </source>
</evidence>
<feature type="compositionally biased region" description="Polar residues" evidence="1">
    <location>
        <begin position="369"/>
        <end position="399"/>
    </location>
</feature>
<dbReference type="EMBL" id="JAACJM010000015">
    <property type="protein sequence ID" value="KAF5368558.1"/>
    <property type="molecule type" value="Genomic_DNA"/>
</dbReference>
<name>A0A8H5LT55_9AGAR</name>
<protein>
    <submittedName>
        <fullName evidence="2">Uncharacterized protein</fullName>
    </submittedName>
</protein>
<proteinExistence type="predicted"/>
<dbReference type="Proteomes" id="UP000559256">
    <property type="component" value="Unassembled WGS sequence"/>
</dbReference>
<feature type="region of interest" description="Disordered" evidence="1">
    <location>
        <begin position="24"/>
        <end position="57"/>
    </location>
</feature>
<reference evidence="2 3" key="1">
    <citation type="journal article" date="2020" name="ISME J.">
        <title>Uncovering the hidden diversity of litter-decomposition mechanisms in mushroom-forming fungi.</title>
        <authorList>
            <person name="Floudas D."/>
            <person name="Bentzer J."/>
            <person name="Ahren D."/>
            <person name="Johansson T."/>
            <person name="Persson P."/>
            <person name="Tunlid A."/>
        </authorList>
    </citation>
    <scope>NUCLEOTIDE SEQUENCE [LARGE SCALE GENOMIC DNA]</scope>
    <source>
        <strain evidence="2 3">CBS 291.85</strain>
    </source>
</reference>
<keyword evidence="3" id="KW-1185">Reference proteome</keyword>
<sequence>MVSPSDHDCPASLDNFNLTALSRPVSPSFTSVSKAGRARRYVPSPLSGKYSENTNAPSRTISRASSFSGSIMVSGRESRASVALNSGNHTSFTPLPPISSDSSDIRTFLDFTFQSFSLSTAPSIHLNVQSLSSPTLPPLPTLSQPLFSPPSPKPRPVLHVTSLCHPNSPYVPWDSPVRREIFRPLTPDSFASDFSRYSRPFSRSGARAPEPTEIPEAVNGRPRVKMLKVSQSVRNIRRSVKRNVAKCFSHLSLARSKPHDGPAGPSSPTHADDHILLYSPPPSPTMSIDTSNTRSISLWLESCRQDRSLHDVHCMSLEDYERMGSWTDLPEGFVCNLAGCQFHSHRPDTPNSGRFSRCYEPISPYSGDEPTSTNALSTSFHSRSYSTPDVSLQTAGTRQ</sequence>
<gene>
    <name evidence="2" type="ORF">D9758_002430</name>
</gene>